<evidence type="ECO:0000256" key="1">
    <source>
        <dbReference type="SAM" id="MobiDB-lite"/>
    </source>
</evidence>
<reference evidence="3" key="1">
    <citation type="submission" date="2018-05" db="EMBL/GenBank/DDBJ databases">
        <title>Effector identification in a new, highly contiguous assembly of the strawberry crown rot pathogen Phytophthora cactorum.</title>
        <authorList>
            <person name="Armitage A.D."/>
            <person name="Nellist C.F."/>
            <person name="Bates H."/>
            <person name="Vickerstaff R.J."/>
            <person name="Harrison R.J."/>
        </authorList>
    </citation>
    <scope>NUCLEOTIDE SEQUENCE</scope>
    <source>
        <strain evidence="2">4040</strain>
        <strain evidence="3">P421</strain>
    </source>
</reference>
<comment type="caution">
    <text evidence="3">The sequence shown here is derived from an EMBL/GenBank/DDBJ whole genome shotgun (WGS) entry which is preliminary data.</text>
</comment>
<accession>A0A8T1H1V4</accession>
<evidence type="ECO:0000313" key="2">
    <source>
        <dbReference type="EMBL" id="KAG2884698.1"/>
    </source>
</evidence>
<feature type="compositionally biased region" description="Basic and acidic residues" evidence="1">
    <location>
        <begin position="11"/>
        <end position="33"/>
    </location>
</feature>
<dbReference type="AlphaFoldDB" id="A0A8T1H1V4"/>
<dbReference type="EMBL" id="RCMK01002106">
    <property type="protein sequence ID" value="KAG2884698.1"/>
    <property type="molecule type" value="Genomic_DNA"/>
</dbReference>
<dbReference type="Proteomes" id="UP000736787">
    <property type="component" value="Unassembled WGS sequence"/>
</dbReference>
<name>A0A8T1H1V4_9STRA</name>
<feature type="region of interest" description="Disordered" evidence="1">
    <location>
        <begin position="1"/>
        <end position="33"/>
    </location>
</feature>
<organism evidence="3 4">
    <name type="scientific">Phytophthora cactorum</name>
    <dbReference type="NCBI Taxonomy" id="29920"/>
    <lineage>
        <taxon>Eukaryota</taxon>
        <taxon>Sar</taxon>
        <taxon>Stramenopiles</taxon>
        <taxon>Oomycota</taxon>
        <taxon>Peronosporomycetes</taxon>
        <taxon>Peronosporales</taxon>
        <taxon>Peronosporaceae</taxon>
        <taxon>Phytophthora</taxon>
    </lineage>
</organism>
<evidence type="ECO:0000313" key="3">
    <source>
        <dbReference type="EMBL" id="KAG3203555.1"/>
    </source>
</evidence>
<evidence type="ECO:0000313" key="4">
    <source>
        <dbReference type="Proteomes" id="UP000760860"/>
    </source>
</evidence>
<gene>
    <name evidence="2" type="ORF">PC117_g25764</name>
    <name evidence="3" type="ORF">PC129_g22830</name>
</gene>
<feature type="compositionally biased region" description="Polar residues" evidence="1">
    <location>
        <begin position="1"/>
        <end position="10"/>
    </location>
</feature>
<sequence length="33" mass="3727">MVRVTGSSGDSRFHLEAQEEDEVPIKLEPRKDA</sequence>
<protein>
    <submittedName>
        <fullName evidence="3">Uncharacterized protein</fullName>
    </submittedName>
</protein>
<proteinExistence type="predicted"/>
<dbReference type="EMBL" id="RCMV01002274">
    <property type="protein sequence ID" value="KAG3203555.1"/>
    <property type="molecule type" value="Genomic_DNA"/>
</dbReference>
<dbReference type="Proteomes" id="UP000760860">
    <property type="component" value="Unassembled WGS sequence"/>
</dbReference>